<evidence type="ECO:0000313" key="2">
    <source>
        <dbReference type="Proteomes" id="UP000664032"/>
    </source>
</evidence>
<proteinExistence type="predicted"/>
<name>A0ACB8GZG3_PSICU</name>
<keyword evidence="2" id="KW-1185">Reference proteome</keyword>
<organism evidence="1 2">
    <name type="scientific">Psilocybe cubensis</name>
    <name type="common">Psychedelic mushroom</name>
    <name type="synonym">Stropharia cubensis</name>
    <dbReference type="NCBI Taxonomy" id="181762"/>
    <lineage>
        <taxon>Eukaryota</taxon>
        <taxon>Fungi</taxon>
        <taxon>Dikarya</taxon>
        <taxon>Basidiomycota</taxon>
        <taxon>Agaricomycotina</taxon>
        <taxon>Agaricomycetes</taxon>
        <taxon>Agaricomycetidae</taxon>
        <taxon>Agaricales</taxon>
        <taxon>Agaricineae</taxon>
        <taxon>Strophariaceae</taxon>
        <taxon>Psilocybe</taxon>
    </lineage>
</organism>
<reference evidence="1" key="1">
    <citation type="submission" date="2021-10" db="EMBL/GenBank/DDBJ databases">
        <title>Psilocybe cubensis genome.</title>
        <authorList>
            <person name="Mckernan K.J."/>
            <person name="Crawford S."/>
            <person name="Trippe A."/>
            <person name="Kane L.T."/>
            <person name="Mclaughlin S."/>
        </authorList>
    </citation>
    <scope>NUCLEOTIDE SEQUENCE</scope>
    <source>
        <strain evidence="1">MGC-MH-2018</strain>
    </source>
</reference>
<sequence length="298" mass="33790">MSTILSILKSSFSLNLLRFVWNVQDVCSPGMYRMCHEDVVLITKDKMKLHCFLVGGIPELESAKGTVIIFHGNAMNYGDMLDHAKVFYDHMVATLLVEYRGYGHNKGVPSEKGLCLDAQAAVDYVTSHPILSKLPIIIYGQSLGGAVAIEAASKNHDKISALIIENTFISIAEFINGFPIIRHLSWMCTQKWKSSAKLSRLPTSLPILMLSGRFDRVIDPSHMDELWKVAMTRGRPESKNGQPNEEYQPPTKDMFQEFPYGRHTSTYLEDNYWETIIKFLENVLEIQIPDVDEDEDED</sequence>
<comment type="caution">
    <text evidence="1">The sequence shown here is derived from an EMBL/GenBank/DDBJ whole genome shotgun (WGS) entry which is preliminary data.</text>
</comment>
<gene>
    <name evidence="1" type="ORF">JR316_0005529</name>
</gene>
<evidence type="ECO:0000313" key="1">
    <source>
        <dbReference type="EMBL" id="KAH9481011.1"/>
    </source>
</evidence>
<dbReference type="EMBL" id="JAFIQS020000005">
    <property type="protein sequence ID" value="KAH9481011.1"/>
    <property type="molecule type" value="Genomic_DNA"/>
</dbReference>
<dbReference type="Proteomes" id="UP000664032">
    <property type="component" value="Unassembled WGS sequence"/>
</dbReference>
<protein>
    <submittedName>
        <fullName evidence="1">Protein bem46</fullName>
    </submittedName>
</protein>
<accession>A0ACB8GZG3</accession>